<dbReference type="PANTHER" id="PTHR45374:SF1">
    <property type="entry name" value="GLUTATHIONE S-TRANSFERASE TCHQD"/>
    <property type="match status" value="1"/>
</dbReference>
<dbReference type="Pfam" id="PF13417">
    <property type="entry name" value="GST_N_3"/>
    <property type="match status" value="1"/>
</dbReference>
<dbReference type="PROSITE" id="PS50404">
    <property type="entry name" value="GST_NTER"/>
    <property type="match status" value="1"/>
</dbReference>
<dbReference type="PROSITE" id="PS50405">
    <property type="entry name" value="GST_CTER"/>
    <property type="match status" value="1"/>
</dbReference>
<protein>
    <submittedName>
        <fullName evidence="3">Uncharacterized protein</fullName>
    </submittedName>
</protein>
<comment type="caution">
    <text evidence="3">The sequence shown here is derived from an EMBL/GenBank/DDBJ whole genome shotgun (WGS) entry which is preliminary data.</text>
</comment>
<dbReference type="Proteomes" id="UP000603453">
    <property type="component" value="Unassembled WGS sequence"/>
</dbReference>
<dbReference type="SUPFAM" id="SSF52833">
    <property type="entry name" value="Thioredoxin-like"/>
    <property type="match status" value="1"/>
</dbReference>
<dbReference type="InterPro" id="IPR036249">
    <property type="entry name" value="Thioredoxin-like_sf"/>
</dbReference>
<dbReference type="Gene3D" id="1.20.1050.10">
    <property type="match status" value="1"/>
</dbReference>
<dbReference type="SUPFAM" id="SSF47616">
    <property type="entry name" value="GST C-terminal domain-like"/>
    <property type="match status" value="1"/>
</dbReference>
<feature type="domain" description="GST C-terminal" evidence="2">
    <location>
        <begin position="124"/>
        <end position="250"/>
    </location>
</feature>
<dbReference type="CDD" id="cd00570">
    <property type="entry name" value="GST_N_family"/>
    <property type="match status" value="1"/>
</dbReference>
<feature type="domain" description="GST N-terminal" evidence="1">
    <location>
        <begin position="6"/>
        <end position="88"/>
    </location>
</feature>
<dbReference type="GO" id="GO:0004364">
    <property type="term" value="F:glutathione transferase activity"/>
    <property type="evidence" value="ECO:0007669"/>
    <property type="project" value="InterPro"/>
</dbReference>
<proteinExistence type="predicted"/>
<dbReference type="InterPro" id="IPR004045">
    <property type="entry name" value="Glutathione_S-Trfase_N"/>
</dbReference>
<dbReference type="PANTHER" id="PTHR45374">
    <property type="entry name" value="GLUTATHIONE S-TRANSFERASE TCHQD"/>
    <property type="match status" value="1"/>
</dbReference>
<reference evidence="3" key="1">
    <citation type="submission" date="2020-12" db="EMBL/GenBank/DDBJ databases">
        <title>Metabolic potential, ecology and presence of endohyphal bacteria is reflected in genomic diversity of Mucoromycotina.</title>
        <authorList>
            <person name="Muszewska A."/>
            <person name="Okrasinska A."/>
            <person name="Steczkiewicz K."/>
            <person name="Drgas O."/>
            <person name="Orlowska M."/>
            <person name="Perlinska-Lenart U."/>
            <person name="Aleksandrzak-Piekarczyk T."/>
            <person name="Szatraj K."/>
            <person name="Zielenkiewicz U."/>
            <person name="Pilsyk S."/>
            <person name="Malc E."/>
            <person name="Mieczkowski P."/>
            <person name="Kruszewska J.S."/>
            <person name="Biernat P."/>
            <person name="Pawlowska J."/>
        </authorList>
    </citation>
    <scope>NUCLEOTIDE SEQUENCE</scope>
    <source>
        <strain evidence="3">WA0000017839</strain>
    </source>
</reference>
<dbReference type="AlphaFoldDB" id="A0A8H7UX10"/>
<evidence type="ECO:0000259" key="2">
    <source>
        <dbReference type="PROSITE" id="PS50405"/>
    </source>
</evidence>
<dbReference type="EMBL" id="JAEPRD010000175">
    <property type="protein sequence ID" value="KAG2195233.1"/>
    <property type="molecule type" value="Genomic_DNA"/>
</dbReference>
<gene>
    <name evidence="3" type="ORF">INT47_007962</name>
</gene>
<evidence type="ECO:0000313" key="3">
    <source>
        <dbReference type="EMBL" id="KAG2195233.1"/>
    </source>
</evidence>
<evidence type="ECO:0000259" key="1">
    <source>
        <dbReference type="PROSITE" id="PS50404"/>
    </source>
</evidence>
<dbReference type="Gene3D" id="3.40.30.10">
    <property type="entry name" value="Glutaredoxin"/>
    <property type="match status" value="1"/>
</dbReference>
<sequence length="250" mass="28478">MSQVFSDNILYYNPASMFSNVAVLLLCEKGIQDQFEFKPLQMGIDNIAPWYIKLNPKGQVPTLIHLGKPIPDSLAIARHLDACFGPTPVFSADDPNVLKVVEQWRQMRVLSLVAGKKTSTQDTTETEASLTQSRQQLLKSMEEEPTLKEKYLVRLDVHDDRADLLLNHSTYLKHKAGLDSLFCDTERTLKENDGCLVRNHSHTLADVYVTAILYWLMSKLDKDILKDKPALKDYYLKQTARPSFAKAFFN</sequence>
<dbReference type="InterPro" id="IPR036282">
    <property type="entry name" value="Glutathione-S-Trfase_C_sf"/>
</dbReference>
<accession>A0A8H7UX10</accession>
<dbReference type="OrthoDB" id="412788at2759"/>
<dbReference type="InterPro" id="IPR010987">
    <property type="entry name" value="Glutathione-S-Trfase_C-like"/>
</dbReference>
<name>A0A8H7UX10_9FUNG</name>
<organism evidence="3 4">
    <name type="scientific">Mucor saturninus</name>
    <dbReference type="NCBI Taxonomy" id="64648"/>
    <lineage>
        <taxon>Eukaryota</taxon>
        <taxon>Fungi</taxon>
        <taxon>Fungi incertae sedis</taxon>
        <taxon>Mucoromycota</taxon>
        <taxon>Mucoromycotina</taxon>
        <taxon>Mucoromycetes</taxon>
        <taxon>Mucorales</taxon>
        <taxon>Mucorineae</taxon>
        <taxon>Mucoraceae</taxon>
        <taxon>Mucor</taxon>
    </lineage>
</organism>
<evidence type="ECO:0000313" key="4">
    <source>
        <dbReference type="Proteomes" id="UP000603453"/>
    </source>
</evidence>
<keyword evidence="4" id="KW-1185">Reference proteome</keyword>
<dbReference type="InterPro" id="IPR044617">
    <property type="entry name" value="TCHQD"/>
</dbReference>